<evidence type="ECO:0000313" key="2">
    <source>
        <dbReference type="Proteomes" id="UP000044026"/>
    </source>
</evidence>
<organism evidence="1 2">
    <name type="scientific">Capnocytophaga canimorsus</name>
    <dbReference type="NCBI Taxonomy" id="28188"/>
    <lineage>
        <taxon>Bacteria</taxon>
        <taxon>Pseudomonadati</taxon>
        <taxon>Bacteroidota</taxon>
        <taxon>Flavobacteriia</taxon>
        <taxon>Flavobacteriales</taxon>
        <taxon>Flavobacteriaceae</taxon>
        <taxon>Capnocytophaga</taxon>
    </lineage>
</organism>
<reference evidence="1 2" key="1">
    <citation type="submission" date="2015-01" db="EMBL/GenBank/DDBJ databases">
        <authorList>
            <person name="Xiang T."/>
            <person name="Song Y."/>
            <person name="Huang L."/>
            <person name="Wang B."/>
            <person name="Wu P."/>
        </authorList>
    </citation>
    <scope>NUCLEOTIDE SEQUENCE [LARGE SCALE GENOMIC DNA]</scope>
    <source>
        <strain evidence="1 2">Cc12</strain>
    </source>
</reference>
<evidence type="ECO:0000313" key="1">
    <source>
        <dbReference type="EMBL" id="CEN32920.1"/>
    </source>
</evidence>
<dbReference type="AlphaFoldDB" id="A0A0B7H0J7"/>
<gene>
    <name evidence="1" type="ORF">CCAN12_250005</name>
</gene>
<accession>A0A0B7H0J7</accession>
<protein>
    <submittedName>
        <fullName evidence="1">Uncharacterized protein</fullName>
    </submittedName>
</protein>
<sequence length="511" mass="60266">MNMVRFSTFLGMISLTMLQAQQNDTHFFKKIYNTYTQNPIYLENSGLKSFTASSLYVNNEQGNLHLGQQPMHSIDFGLKTYGLYEIKKLYFFGDIDINRNYQQDKKWNLSYTDVSPHGIMPEPHYYAVSKFSDWNNQKYEIKGGFVLPILGKWNLAFWTNYDLSEKYRTEYDPRPKIVSNLLNFSIQNGIQIIDKHKIGIGFSFSRQNIDNKISFSDNDSQTPFYHEKYLRWMFGYGTMFYSTSSSTKRNLETKKFDLNHHYKSDKVKWLNSFTYQSSKTDTYRNANDENTDQDIIANLYSENKSLTSSYIRTLSVNTELMFAFFISEENNNNYLRLQNGKSYSSYFKEMKFQTHLLQNKNNNPLEIALQVDYQNSFQKDALAKTNTDITSIETSFLISKTYKLSEIIFVPFVKLSYISSKHSLFNDNEISHKIINENDFASKTLQLFYNEVVYPDHNLLNKTKYGFDFGFDFKKSISPEIKIIWNISSKYLSTFKKNNRYFWGTSLTLYY</sequence>
<dbReference type="Pfam" id="PF21012">
    <property type="entry name" value="DUF6850"/>
    <property type="match status" value="1"/>
</dbReference>
<dbReference type="InterPro" id="IPR049236">
    <property type="entry name" value="DUF6850"/>
</dbReference>
<dbReference type="Proteomes" id="UP000044026">
    <property type="component" value="Unassembled WGS sequence"/>
</dbReference>
<proteinExistence type="predicted"/>
<dbReference type="EMBL" id="CDOE01000018">
    <property type="protein sequence ID" value="CEN32920.1"/>
    <property type="molecule type" value="Genomic_DNA"/>
</dbReference>
<name>A0A0B7H0J7_9FLAO</name>